<keyword evidence="2" id="KW-1185">Reference proteome</keyword>
<dbReference type="Proteomes" id="UP000000724">
    <property type="component" value="Contig Pc00c22"/>
</dbReference>
<evidence type="ECO:0000313" key="2">
    <source>
        <dbReference type="Proteomes" id="UP000000724"/>
    </source>
</evidence>
<sequence length="113" mass="13347">MKVGGPRGALGLKENPSALRSRADHLANPARIDYDIYYAYPIIPYFMIERTFILYNYSPSSNIDIDTLFNLAYYKFNKRISVLYNYYNSKNAIYEIFPIRILRDIRDLVYILD</sequence>
<dbReference type="AlphaFoldDB" id="B6HSR8"/>
<proteinExistence type="predicted"/>
<dbReference type="HOGENOM" id="CLU_2134348_0_0_1"/>
<organism evidence="1 2">
    <name type="scientific">Penicillium rubens (strain ATCC 28089 / DSM 1075 / NRRL 1951 / Wisconsin 54-1255)</name>
    <name type="common">Penicillium chrysogenum</name>
    <dbReference type="NCBI Taxonomy" id="500485"/>
    <lineage>
        <taxon>Eukaryota</taxon>
        <taxon>Fungi</taxon>
        <taxon>Dikarya</taxon>
        <taxon>Ascomycota</taxon>
        <taxon>Pezizomycotina</taxon>
        <taxon>Eurotiomycetes</taxon>
        <taxon>Eurotiomycetidae</taxon>
        <taxon>Eurotiales</taxon>
        <taxon>Aspergillaceae</taxon>
        <taxon>Penicillium</taxon>
        <taxon>Penicillium chrysogenum species complex</taxon>
    </lineage>
</organism>
<evidence type="ECO:0000313" key="1">
    <source>
        <dbReference type="EMBL" id="CAP98592.1"/>
    </source>
</evidence>
<dbReference type="EMBL" id="AM920437">
    <property type="protein sequence ID" value="CAP98592.1"/>
    <property type="molecule type" value="Genomic_DNA"/>
</dbReference>
<accession>B6HSR8</accession>
<dbReference type="VEuPathDB" id="FungiDB:PCH_Pc22g13040"/>
<name>B6HSR8_PENRW</name>
<dbReference type="OMA" id="YEFDERV"/>
<protein>
    <submittedName>
        <fullName evidence="1">Uncharacterized protein</fullName>
    </submittedName>
</protein>
<reference evidence="1 2" key="1">
    <citation type="journal article" date="2008" name="Nat. Biotechnol.">
        <title>Genome sequencing and analysis of the filamentous fungus Penicillium chrysogenum.</title>
        <authorList>
            <person name="van den Berg M.A."/>
            <person name="Albang R."/>
            <person name="Albermann K."/>
            <person name="Badger J.H."/>
            <person name="Daran J.-M."/>
            <person name="Driessen A.J.M."/>
            <person name="Garcia-Estrada C."/>
            <person name="Fedorova N.D."/>
            <person name="Harris D.M."/>
            <person name="Heijne W.H.M."/>
            <person name="Joardar V.S."/>
            <person name="Kiel J.A.K.W."/>
            <person name="Kovalchuk A."/>
            <person name="Martin J.F."/>
            <person name="Nierman W.C."/>
            <person name="Nijland J.G."/>
            <person name="Pronk J.T."/>
            <person name="Roubos J.A."/>
            <person name="van der Klei I.J."/>
            <person name="van Peij N.N.M.E."/>
            <person name="Veenhuis M."/>
            <person name="von Doehren H."/>
            <person name="Wagner C."/>
            <person name="Wortman J.R."/>
            <person name="Bovenberg R.A.L."/>
        </authorList>
    </citation>
    <scope>NUCLEOTIDE SEQUENCE [LARGE SCALE GENOMIC DNA]</scope>
    <source>
        <strain evidence="2">ATCC 28089 / DSM 1075 / NRRL 1951 / Wisconsin 54-1255</strain>
    </source>
</reference>
<gene>
    <name evidence="1" type="ORF">Pc22g13040</name>
    <name evidence="1" type="ORF">PCH_Pc22g13040</name>
</gene>